<keyword evidence="4 11" id="KW-0479">Metal-binding</keyword>
<name>A0ABS7PYX0_9ACTN</name>
<dbReference type="PANTHER" id="PTHR38839">
    <property type="entry name" value="TRANSCRIPTIONAL REGULATOR WHID-RELATED"/>
    <property type="match status" value="1"/>
</dbReference>
<keyword evidence="5 11" id="KW-0408">Iron</keyword>
<keyword evidence="7 11" id="KW-0805">Transcription regulation</keyword>
<dbReference type="PROSITE" id="PS51674">
    <property type="entry name" value="4FE4S_WBL"/>
    <property type="match status" value="1"/>
</dbReference>
<evidence type="ECO:0000256" key="11">
    <source>
        <dbReference type="HAMAP-Rule" id="MF_01479"/>
    </source>
</evidence>
<evidence type="ECO:0000256" key="2">
    <source>
        <dbReference type="ARBA" id="ARBA00006597"/>
    </source>
</evidence>
<evidence type="ECO:0000256" key="5">
    <source>
        <dbReference type="ARBA" id="ARBA00023004"/>
    </source>
</evidence>
<gene>
    <name evidence="11" type="primary">whiB</name>
    <name evidence="13" type="ORF">K7862_00320</name>
</gene>
<comment type="subcellular location">
    <subcellularLocation>
        <location evidence="1 11">Cytoplasm</location>
    </subcellularLocation>
</comment>
<keyword evidence="8 11" id="KW-0238">DNA-binding</keyword>
<dbReference type="Pfam" id="PF02467">
    <property type="entry name" value="Whib"/>
    <property type="match status" value="1"/>
</dbReference>
<organism evidence="13 14">
    <name type="scientific">Actinacidiphila acidipaludis</name>
    <dbReference type="NCBI Taxonomy" id="2873382"/>
    <lineage>
        <taxon>Bacteria</taxon>
        <taxon>Bacillati</taxon>
        <taxon>Actinomycetota</taxon>
        <taxon>Actinomycetes</taxon>
        <taxon>Kitasatosporales</taxon>
        <taxon>Streptomycetaceae</taxon>
        <taxon>Actinacidiphila</taxon>
    </lineage>
</organism>
<evidence type="ECO:0000256" key="10">
    <source>
        <dbReference type="ARBA" id="ARBA00023163"/>
    </source>
</evidence>
<evidence type="ECO:0000256" key="8">
    <source>
        <dbReference type="ARBA" id="ARBA00023125"/>
    </source>
</evidence>
<accession>A0ABS7PYX0</accession>
<evidence type="ECO:0000256" key="4">
    <source>
        <dbReference type="ARBA" id="ARBA00022723"/>
    </source>
</evidence>
<dbReference type="InterPro" id="IPR003482">
    <property type="entry name" value="Whib"/>
</dbReference>
<dbReference type="PANTHER" id="PTHR38839:SF6">
    <property type="entry name" value="TRANSCRIPTIONAL REGULATOR WHIB1"/>
    <property type="match status" value="1"/>
</dbReference>
<keyword evidence="3 11" id="KW-0004">4Fe-4S</keyword>
<feature type="binding site" evidence="11">
    <location>
        <position position="9"/>
    </location>
    <ligand>
        <name>[4Fe-4S] cluster</name>
        <dbReference type="ChEBI" id="CHEBI:49883"/>
    </ligand>
</feature>
<evidence type="ECO:0000313" key="14">
    <source>
        <dbReference type="Proteomes" id="UP000778578"/>
    </source>
</evidence>
<dbReference type="HAMAP" id="MF_01479">
    <property type="entry name" value="WhiB"/>
    <property type="match status" value="1"/>
</dbReference>
<dbReference type="EMBL" id="JAINZZ010000001">
    <property type="protein sequence ID" value="MBY8876086.1"/>
    <property type="molecule type" value="Genomic_DNA"/>
</dbReference>
<comment type="PTM">
    <text evidence="11">Upon Fe-S cluster removal intramolecular disulfide bonds are formed.</text>
</comment>
<comment type="cofactor">
    <cofactor evidence="11">
        <name>[4Fe-4S] cluster</name>
        <dbReference type="ChEBI" id="CHEBI:49883"/>
    </cofactor>
    <text evidence="11">Binds 1 [4Fe-4S] cluster per subunit. Following nitrosylation of the [4Fe-4S] cluster binds 1 [4Fe-8(NO)] cluster per subunit.</text>
</comment>
<protein>
    <recommendedName>
        <fullName evidence="11">Transcriptional regulator WhiB</fullName>
    </recommendedName>
</protein>
<dbReference type="InterPro" id="IPR034768">
    <property type="entry name" value="4FE4S_WBL"/>
</dbReference>
<reference evidence="13 14" key="1">
    <citation type="submission" date="2021-08" db="EMBL/GenBank/DDBJ databases">
        <title>WGS of actinomycetes from Thailand.</title>
        <authorList>
            <person name="Thawai C."/>
        </authorList>
    </citation>
    <scope>NUCLEOTIDE SEQUENCE [LARGE SCALE GENOMIC DNA]</scope>
    <source>
        <strain evidence="13 14">PLK6-54</strain>
    </source>
</reference>
<sequence>MNWRLTAACRDLDPDVFFPIGTGGMSLVQIAEAKTVCRRCPVAEQCLAWAVGDGRVEGIWGGTTENERRAMRLREDLGS</sequence>
<keyword evidence="11" id="KW-0963">Cytoplasm</keyword>
<comment type="PTM">
    <text evidence="11">The Fe-S cluster can be nitrosylated by nitric oxide (NO).</text>
</comment>
<feature type="binding site" evidence="11">
    <location>
        <position position="37"/>
    </location>
    <ligand>
        <name>[4Fe-4S] cluster</name>
        <dbReference type="ChEBI" id="CHEBI:49883"/>
    </ligand>
</feature>
<evidence type="ECO:0000256" key="9">
    <source>
        <dbReference type="ARBA" id="ARBA00023157"/>
    </source>
</evidence>
<keyword evidence="9 11" id="KW-1015">Disulfide bond</keyword>
<evidence type="ECO:0000256" key="3">
    <source>
        <dbReference type="ARBA" id="ARBA00022485"/>
    </source>
</evidence>
<dbReference type="RefSeq" id="WP_222959373.1">
    <property type="nucleotide sequence ID" value="NZ_JAINZZ010000001.1"/>
</dbReference>
<comment type="similarity">
    <text evidence="2 11">Belongs to the WhiB family.</text>
</comment>
<evidence type="ECO:0000256" key="7">
    <source>
        <dbReference type="ARBA" id="ARBA00023015"/>
    </source>
</evidence>
<keyword evidence="14" id="KW-1185">Reference proteome</keyword>
<proteinExistence type="inferred from homology"/>
<evidence type="ECO:0000256" key="1">
    <source>
        <dbReference type="ARBA" id="ARBA00004496"/>
    </source>
</evidence>
<feature type="domain" description="4Fe-4S Wbl-type" evidence="12">
    <location>
        <begin position="8"/>
        <end position="70"/>
    </location>
</feature>
<comment type="function">
    <text evidence="11">Acts as a transcriptional regulator. Probably redox-responsive. The apo- but not holo-form probably binds DNA.</text>
</comment>
<feature type="binding site" evidence="11">
    <location>
        <position position="40"/>
    </location>
    <ligand>
        <name>[4Fe-4S] cluster</name>
        <dbReference type="ChEBI" id="CHEBI:49883"/>
    </ligand>
</feature>
<evidence type="ECO:0000256" key="6">
    <source>
        <dbReference type="ARBA" id="ARBA00023014"/>
    </source>
</evidence>
<evidence type="ECO:0000313" key="13">
    <source>
        <dbReference type="EMBL" id="MBY8876086.1"/>
    </source>
</evidence>
<comment type="caution">
    <text evidence="13">The sequence shown here is derived from an EMBL/GenBank/DDBJ whole genome shotgun (WGS) entry which is preliminary data.</text>
</comment>
<feature type="binding site" evidence="11">
    <location>
        <position position="46"/>
    </location>
    <ligand>
        <name>[4Fe-4S] cluster</name>
        <dbReference type="ChEBI" id="CHEBI:49883"/>
    </ligand>
</feature>
<evidence type="ECO:0000259" key="12">
    <source>
        <dbReference type="PROSITE" id="PS51674"/>
    </source>
</evidence>
<keyword evidence="10 11" id="KW-0804">Transcription</keyword>
<keyword evidence="6 11" id="KW-0411">Iron-sulfur</keyword>
<dbReference type="Proteomes" id="UP000778578">
    <property type="component" value="Unassembled WGS sequence"/>
</dbReference>